<evidence type="ECO:0000259" key="14">
    <source>
        <dbReference type="Pfam" id="PF00593"/>
    </source>
</evidence>
<evidence type="ECO:0000256" key="6">
    <source>
        <dbReference type="ARBA" id="ARBA00023004"/>
    </source>
</evidence>
<evidence type="ECO:0000313" key="17">
    <source>
        <dbReference type="Proteomes" id="UP000706039"/>
    </source>
</evidence>
<evidence type="ECO:0000256" key="4">
    <source>
        <dbReference type="ARBA" id="ARBA00022496"/>
    </source>
</evidence>
<keyword evidence="8 12" id="KW-0798">TonB box</keyword>
<evidence type="ECO:0000256" key="11">
    <source>
        <dbReference type="PROSITE-ProRule" id="PRU01360"/>
    </source>
</evidence>
<sequence length="763" mass="82154">MSAPHWSILLAGTSLLAAAPALAQDPATSADDEVIVVTAQKRAQDLQDVPISVAVASAAQLREQNIISSVALGRIVPNLTVSDYGNPVFTIFTLRGVSQFDFSDHQESPVAVFTDGSYVPYLSAVGANLFDLERVEVLRGPQGTLFGRNATGGVVQLISARPTEQLSGYGQLSYGNYKALRAEGAISGPIGGGVLGRLSVVRDRHDGYFRNITTGTRKGDGDNVSARGQLYKEFAGGSDIGLIARYSRDTVSTIPNRAQPGYPDPVTGLYVNGSGPDFAAFCSAFFGTGVGAGATDCLSGDVAAGGRYTIQNDRDGGGLKRTSYGATLTANLKLSDDITLTSVTSYSHLDKAYRDEDSDGTSLDYLRFEQGAKARDVQQELRLTGKGDWGQWLLGAYYLNIHGRYDSGFSFYPTDPDFQALASNRWTLRTRSIAFFGQGEVRLAERLKLVGGLRYTWDRKTIDYRTACLGAGCGIFGLDNPDIVQGTGYNASVPGARPVRSTGNWDGKIQLSYEPSADALLYAGVSRGTKAGGFNAGTTAFYTVAQTRFDDEVLTDYEAGFKLSLVDRRLTINGSLFYYDYKGVQLFSQLGTSTLTFNSDARIYGAELEARARVTSTLDIGAAGALLDTRTDPVEVLNPLAGTVTLSRQALPNAPKRTLTLYGRKVWPIGEYRLTTQGDVKWLSATRLNLIDYPATRQPAYALANARISFGPADGPWEISAFVQNMFDKAYSVAAVPYQTTNGATMNIYAPPRLYGVSGRFVF</sequence>
<comment type="caution">
    <text evidence="16">The sequence shown here is derived from an EMBL/GenBank/DDBJ whole genome shotgun (WGS) entry which is preliminary data.</text>
</comment>
<feature type="domain" description="TonB-dependent receptor plug" evidence="15">
    <location>
        <begin position="46"/>
        <end position="154"/>
    </location>
</feature>
<dbReference type="PROSITE" id="PS52016">
    <property type="entry name" value="TONB_DEPENDENT_REC_3"/>
    <property type="match status" value="1"/>
</dbReference>
<evidence type="ECO:0000256" key="5">
    <source>
        <dbReference type="ARBA" id="ARBA00022692"/>
    </source>
</evidence>
<keyword evidence="10 11" id="KW-0998">Cell outer membrane</keyword>
<protein>
    <submittedName>
        <fullName evidence="16">TonB-dependent receptor</fullName>
    </submittedName>
</protein>
<evidence type="ECO:0000256" key="10">
    <source>
        <dbReference type="ARBA" id="ARBA00023237"/>
    </source>
</evidence>
<keyword evidence="6" id="KW-0408">Iron</keyword>
<evidence type="ECO:0000256" key="2">
    <source>
        <dbReference type="ARBA" id="ARBA00022448"/>
    </source>
</evidence>
<keyword evidence="16" id="KW-0675">Receptor</keyword>
<feature type="domain" description="TonB-dependent receptor-like beta-barrel" evidence="14">
    <location>
        <begin position="303"/>
        <end position="725"/>
    </location>
</feature>
<evidence type="ECO:0000256" key="3">
    <source>
        <dbReference type="ARBA" id="ARBA00022452"/>
    </source>
</evidence>
<keyword evidence="4" id="KW-0410">Iron transport</keyword>
<name>A0ABS7PR44_9SPHN</name>
<keyword evidence="7" id="KW-0406">Ion transport</keyword>
<keyword evidence="17" id="KW-1185">Reference proteome</keyword>
<comment type="subcellular location">
    <subcellularLocation>
        <location evidence="1 11">Cell outer membrane</location>
        <topology evidence="1 11">Multi-pass membrane protein</topology>
    </subcellularLocation>
</comment>
<dbReference type="Pfam" id="PF07715">
    <property type="entry name" value="Plug"/>
    <property type="match status" value="1"/>
</dbReference>
<dbReference type="PANTHER" id="PTHR32552">
    <property type="entry name" value="FERRICHROME IRON RECEPTOR-RELATED"/>
    <property type="match status" value="1"/>
</dbReference>
<feature type="chain" id="PRO_5045482777" evidence="13">
    <location>
        <begin position="24"/>
        <end position="763"/>
    </location>
</feature>
<keyword evidence="2 11" id="KW-0813">Transport</keyword>
<dbReference type="PANTHER" id="PTHR32552:SF81">
    <property type="entry name" value="TONB-DEPENDENT OUTER MEMBRANE RECEPTOR"/>
    <property type="match status" value="1"/>
</dbReference>
<dbReference type="RefSeq" id="WP_222990563.1">
    <property type="nucleotide sequence ID" value="NZ_JAINVV010000006.1"/>
</dbReference>
<dbReference type="Pfam" id="PF00593">
    <property type="entry name" value="TonB_dep_Rec_b-barrel"/>
    <property type="match status" value="1"/>
</dbReference>
<evidence type="ECO:0000256" key="1">
    <source>
        <dbReference type="ARBA" id="ARBA00004571"/>
    </source>
</evidence>
<gene>
    <name evidence="16" type="ORF">K7G82_14235</name>
</gene>
<keyword evidence="13" id="KW-0732">Signal</keyword>
<proteinExistence type="inferred from homology"/>
<feature type="signal peptide" evidence="13">
    <location>
        <begin position="1"/>
        <end position="23"/>
    </location>
</feature>
<dbReference type="InterPro" id="IPR036942">
    <property type="entry name" value="Beta-barrel_TonB_sf"/>
</dbReference>
<evidence type="ECO:0000256" key="9">
    <source>
        <dbReference type="ARBA" id="ARBA00023136"/>
    </source>
</evidence>
<dbReference type="SUPFAM" id="SSF56935">
    <property type="entry name" value="Porins"/>
    <property type="match status" value="1"/>
</dbReference>
<accession>A0ABS7PR44</accession>
<reference evidence="16 17" key="1">
    <citation type="submission" date="2021-08" db="EMBL/GenBank/DDBJ databases">
        <authorList>
            <person name="Tuo L."/>
        </authorList>
    </citation>
    <scope>NUCLEOTIDE SEQUENCE [LARGE SCALE GENOMIC DNA]</scope>
    <source>
        <strain evidence="16 17">JCM 31229</strain>
    </source>
</reference>
<dbReference type="EMBL" id="JAINVV010000006">
    <property type="protein sequence ID" value="MBY8823459.1"/>
    <property type="molecule type" value="Genomic_DNA"/>
</dbReference>
<keyword evidence="9 11" id="KW-0472">Membrane</keyword>
<dbReference type="InterPro" id="IPR000531">
    <property type="entry name" value="Beta-barrel_TonB"/>
</dbReference>
<keyword evidence="5 11" id="KW-0812">Transmembrane</keyword>
<evidence type="ECO:0000256" key="8">
    <source>
        <dbReference type="ARBA" id="ARBA00023077"/>
    </source>
</evidence>
<evidence type="ECO:0000259" key="15">
    <source>
        <dbReference type="Pfam" id="PF07715"/>
    </source>
</evidence>
<evidence type="ECO:0000256" key="13">
    <source>
        <dbReference type="SAM" id="SignalP"/>
    </source>
</evidence>
<evidence type="ECO:0000256" key="12">
    <source>
        <dbReference type="RuleBase" id="RU003357"/>
    </source>
</evidence>
<evidence type="ECO:0000313" key="16">
    <source>
        <dbReference type="EMBL" id="MBY8823459.1"/>
    </source>
</evidence>
<dbReference type="InterPro" id="IPR012910">
    <property type="entry name" value="Plug_dom"/>
</dbReference>
<comment type="similarity">
    <text evidence="11 12">Belongs to the TonB-dependent receptor family.</text>
</comment>
<evidence type="ECO:0000256" key="7">
    <source>
        <dbReference type="ARBA" id="ARBA00023065"/>
    </source>
</evidence>
<keyword evidence="3 11" id="KW-1134">Transmembrane beta strand</keyword>
<dbReference type="Proteomes" id="UP000706039">
    <property type="component" value="Unassembled WGS sequence"/>
</dbReference>
<organism evidence="16 17">
    <name type="scientific">Sphingomonas colocasiae</name>
    <dbReference type="NCBI Taxonomy" id="1848973"/>
    <lineage>
        <taxon>Bacteria</taxon>
        <taxon>Pseudomonadati</taxon>
        <taxon>Pseudomonadota</taxon>
        <taxon>Alphaproteobacteria</taxon>
        <taxon>Sphingomonadales</taxon>
        <taxon>Sphingomonadaceae</taxon>
        <taxon>Sphingomonas</taxon>
    </lineage>
</organism>
<dbReference type="InterPro" id="IPR039426">
    <property type="entry name" value="TonB-dep_rcpt-like"/>
</dbReference>
<dbReference type="Gene3D" id="2.40.170.20">
    <property type="entry name" value="TonB-dependent receptor, beta-barrel domain"/>
    <property type="match status" value="2"/>
</dbReference>